<dbReference type="PANTHER" id="PTHR43479:SF11">
    <property type="entry name" value="ACREF_ENVCD OPERON REPRESSOR-RELATED"/>
    <property type="match status" value="1"/>
</dbReference>
<dbReference type="SUPFAM" id="SSF46689">
    <property type="entry name" value="Homeodomain-like"/>
    <property type="match status" value="1"/>
</dbReference>
<keyword evidence="1 2" id="KW-0238">DNA-binding</keyword>
<dbReference type="PANTHER" id="PTHR43479">
    <property type="entry name" value="ACREF/ENVCD OPERON REPRESSOR-RELATED"/>
    <property type="match status" value="1"/>
</dbReference>
<dbReference type="Proteomes" id="UP000038083">
    <property type="component" value="Unassembled WGS sequence"/>
</dbReference>
<dbReference type="InterPro" id="IPR050624">
    <property type="entry name" value="HTH-type_Tx_Regulator"/>
</dbReference>
<dbReference type="Gene3D" id="1.10.357.10">
    <property type="entry name" value="Tetracycline Repressor, domain 2"/>
    <property type="match status" value="1"/>
</dbReference>
<protein>
    <submittedName>
        <fullName evidence="4">Transcriptional regulator, TetR family</fullName>
    </submittedName>
</protein>
<evidence type="ECO:0000313" key="4">
    <source>
        <dbReference type="EMBL" id="CEN41112.1"/>
    </source>
</evidence>
<dbReference type="InterPro" id="IPR009057">
    <property type="entry name" value="Homeodomain-like_sf"/>
</dbReference>
<evidence type="ECO:0000256" key="1">
    <source>
        <dbReference type="ARBA" id="ARBA00023125"/>
    </source>
</evidence>
<organism evidence="4 5">
    <name type="scientific">Capnocytophaga cynodegmi</name>
    <dbReference type="NCBI Taxonomy" id="28189"/>
    <lineage>
        <taxon>Bacteria</taxon>
        <taxon>Pseudomonadati</taxon>
        <taxon>Bacteroidota</taxon>
        <taxon>Flavobacteriia</taxon>
        <taxon>Flavobacteriales</taxon>
        <taxon>Flavobacteriaceae</taxon>
        <taxon>Capnocytophaga</taxon>
    </lineage>
</organism>
<dbReference type="InterPro" id="IPR001647">
    <property type="entry name" value="HTH_TetR"/>
</dbReference>
<evidence type="ECO:0000313" key="5">
    <source>
        <dbReference type="Proteomes" id="UP000038083"/>
    </source>
</evidence>
<dbReference type="PRINTS" id="PR00455">
    <property type="entry name" value="HTHTETR"/>
</dbReference>
<reference evidence="4 5" key="1">
    <citation type="submission" date="2015-01" db="EMBL/GenBank/DDBJ databases">
        <authorList>
            <person name="MANFREDI Pablo"/>
        </authorList>
    </citation>
    <scope>NUCLEOTIDE SEQUENCE [LARGE SCALE GENOMIC DNA]</scope>
    <source>
        <strain evidence="4 5">Ccy74</strain>
    </source>
</reference>
<gene>
    <name evidence="4" type="ORF">CCYN74_530003</name>
</gene>
<dbReference type="EMBL" id="CDOG01000049">
    <property type="protein sequence ID" value="CEN41112.1"/>
    <property type="molecule type" value="Genomic_DNA"/>
</dbReference>
<dbReference type="GO" id="GO:0003677">
    <property type="term" value="F:DNA binding"/>
    <property type="evidence" value="ECO:0007669"/>
    <property type="project" value="UniProtKB-UniRule"/>
</dbReference>
<feature type="DNA-binding region" description="H-T-H motif" evidence="2">
    <location>
        <begin position="35"/>
        <end position="54"/>
    </location>
</feature>
<dbReference type="AlphaFoldDB" id="A0A0B7HK44"/>
<dbReference type="Pfam" id="PF00440">
    <property type="entry name" value="TetR_N"/>
    <property type="match status" value="1"/>
</dbReference>
<accession>A0A0B7HK44</accession>
<evidence type="ECO:0000256" key="2">
    <source>
        <dbReference type="PROSITE-ProRule" id="PRU00335"/>
    </source>
</evidence>
<sequence length="210" mass="24108">MAKNKEVKTLDTTTEEKIKEAARVVFYKKGYAATRTRDIAEEAGINLALLNYYFRSKEKLFDMIMLEIVTGFMHTMATILNNENSNLEKKVELVASHYIDFITKEPNIPIFMLSEIRNNSGGLLEKLPIKQLVMNSVFFRQHQEAVAKGKITEPNPLHFLMNLLSLVVFPFIGQPLLQGISGLNETQFNKLMQERKKLIPVWIKAMMKAK</sequence>
<proteinExistence type="predicted"/>
<name>A0A0B7HK44_9FLAO</name>
<dbReference type="RefSeq" id="WP_018280235.1">
    <property type="nucleotide sequence ID" value="NZ_CDOF01000032.1"/>
</dbReference>
<dbReference type="PROSITE" id="PS50977">
    <property type="entry name" value="HTH_TETR_2"/>
    <property type="match status" value="1"/>
</dbReference>
<evidence type="ECO:0000259" key="3">
    <source>
        <dbReference type="PROSITE" id="PS50977"/>
    </source>
</evidence>
<feature type="domain" description="HTH tetR-type" evidence="3">
    <location>
        <begin position="12"/>
        <end position="72"/>
    </location>
</feature>
<dbReference type="OrthoDB" id="9789566at2"/>